<organism evidence="2 3">
    <name type="scientific">Ephemerocybe angulata</name>
    <dbReference type="NCBI Taxonomy" id="980116"/>
    <lineage>
        <taxon>Eukaryota</taxon>
        <taxon>Fungi</taxon>
        <taxon>Dikarya</taxon>
        <taxon>Basidiomycota</taxon>
        <taxon>Agaricomycotina</taxon>
        <taxon>Agaricomycetes</taxon>
        <taxon>Agaricomycetidae</taxon>
        <taxon>Agaricales</taxon>
        <taxon>Agaricineae</taxon>
        <taxon>Psathyrellaceae</taxon>
        <taxon>Ephemerocybe</taxon>
    </lineage>
</organism>
<evidence type="ECO:0000256" key="1">
    <source>
        <dbReference type="SAM" id="Phobius"/>
    </source>
</evidence>
<accession>A0A8H6LVG8</accession>
<gene>
    <name evidence="2" type="ORF">DFP72DRAFT_857899</name>
</gene>
<feature type="transmembrane region" description="Helical" evidence="1">
    <location>
        <begin position="33"/>
        <end position="51"/>
    </location>
</feature>
<proteinExistence type="predicted"/>
<sequence length="349" mass="37650">MPAAATGSAFLRTLICFCSSSCAMAGFMPHRNMGVRLMGALAVAGGFLYYAKHRIAVQRKAELDQYRSGGQRCILATSNVRLVRMGKVDDLCQTQGSQLPMKSAYFGFIRIADLHDPYQVASSKLASLVTHYSNLSNARLVQPSPLAGEGSSSTSKQHPSHASLPPTFALASVLNILVFTASTRIKVATRHCSHRLQLDHRCPDPARSSTQQLYTGLWRDLGSAFWGVSLNYRKLAERNRFLQHSAITGTSEAGEGWKGRVNQSYANGPYLSAPYKLRGSGLSAVARCVLGSLPRATCGVLNSDLACILQAPLIMAQLSAPKAASGICGCPLKETKRPNKRPTAQHDRG</sequence>
<protein>
    <submittedName>
        <fullName evidence="2">Uncharacterized protein</fullName>
    </submittedName>
</protein>
<keyword evidence="1" id="KW-1133">Transmembrane helix</keyword>
<keyword evidence="1" id="KW-0812">Transmembrane</keyword>
<evidence type="ECO:0000313" key="3">
    <source>
        <dbReference type="Proteomes" id="UP000521943"/>
    </source>
</evidence>
<dbReference type="EMBL" id="JACGCI010000126">
    <property type="protein sequence ID" value="KAF6744170.1"/>
    <property type="molecule type" value="Genomic_DNA"/>
</dbReference>
<name>A0A8H6LVG8_9AGAR</name>
<comment type="caution">
    <text evidence="2">The sequence shown here is derived from an EMBL/GenBank/DDBJ whole genome shotgun (WGS) entry which is preliminary data.</text>
</comment>
<evidence type="ECO:0000313" key="2">
    <source>
        <dbReference type="EMBL" id="KAF6744170.1"/>
    </source>
</evidence>
<dbReference type="AlphaFoldDB" id="A0A8H6LVG8"/>
<keyword evidence="1" id="KW-0472">Membrane</keyword>
<keyword evidence="3" id="KW-1185">Reference proteome</keyword>
<dbReference type="Proteomes" id="UP000521943">
    <property type="component" value="Unassembled WGS sequence"/>
</dbReference>
<reference evidence="2 3" key="1">
    <citation type="submission" date="2020-07" db="EMBL/GenBank/DDBJ databases">
        <title>Comparative genomics of pyrophilous fungi reveals a link between fire events and developmental genes.</title>
        <authorList>
            <consortium name="DOE Joint Genome Institute"/>
            <person name="Steindorff A.S."/>
            <person name="Carver A."/>
            <person name="Calhoun S."/>
            <person name="Stillman K."/>
            <person name="Liu H."/>
            <person name="Lipzen A."/>
            <person name="Pangilinan J."/>
            <person name="Labutti K."/>
            <person name="Bruns T.D."/>
            <person name="Grigoriev I.V."/>
        </authorList>
    </citation>
    <scope>NUCLEOTIDE SEQUENCE [LARGE SCALE GENOMIC DNA]</scope>
    <source>
        <strain evidence="2 3">CBS 144469</strain>
    </source>
</reference>